<dbReference type="Proteomes" id="UP000826656">
    <property type="component" value="Unassembled WGS sequence"/>
</dbReference>
<feature type="domain" description="Transposase-associated" evidence="1">
    <location>
        <begin position="5"/>
        <end position="74"/>
    </location>
</feature>
<sequence>MAPNKQWMELIKDRLAMVETFLDYAFTKLGEPQLIRCPCIKCGNATSRTRVVVRSHLIVHGIIPSYTLWYHHGEMSGEEQSNFEKIDDNDIEEDDGEDEIDGLLRDLYPDFNGDNMNNSVDDLLEEEPNDEAKRFYRLLKDLDLPLYESAKVSKLSTLVKLLHLKSIGHWSNESFTMLLKFFKDDLLLDGTNLPDS</sequence>
<evidence type="ECO:0000313" key="2">
    <source>
        <dbReference type="EMBL" id="KAH0740630.1"/>
    </source>
</evidence>
<keyword evidence="3" id="KW-1185">Reference proteome</keyword>
<dbReference type="Pfam" id="PF13963">
    <property type="entry name" value="Transpos_assoc"/>
    <property type="match status" value="1"/>
</dbReference>
<protein>
    <recommendedName>
        <fullName evidence="1">Transposase-associated domain-containing protein</fullName>
    </recommendedName>
</protein>
<evidence type="ECO:0000313" key="3">
    <source>
        <dbReference type="Proteomes" id="UP000826656"/>
    </source>
</evidence>
<gene>
    <name evidence="2" type="ORF">KY290_033673</name>
</gene>
<evidence type="ECO:0000259" key="1">
    <source>
        <dbReference type="Pfam" id="PF13963"/>
    </source>
</evidence>
<name>A0ABQ7U4M1_SOLTU</name>
<reference evidence="2 3" key="1">
    <citation type="journal article" date="2021" name="bioRxiv">
        <title>Chromosome-scale and haplotype-resolved genome assembly of a tetraploid potato cultivar.</title>
        <authorList>
            <person name="Sun H."/>
            <person name="Jiao W.-B."/>
            <person name="Krause K."/>
            <person name="Campoy J.A."/>
            <person name="Goel M."/>
            <person name="Folz-Donahue K."/>
            <person name="Kukat C."/>
            <person name="Huettel B."/>
            <person name="Schneeberger K."/>
        </authorList>
    </citation>
    <scope>NUCLEOTIDE SEQUENCE [LARGE SCALE GENOMIC DNA]</scope>
    <source>
        <strain evidence="2">SolTubOtavaFocal</strain>
        <tissue evidence="2">Leaves</tissue>
    </source>
</reference>
<accession>A0ABQ7U4M1</accession>
<proteinExistence type="predicted"/>
<dbReference type="InterPro" id="IPR029480">
    <property type="entry name" value="Transpos_assoc"/>
</dbReference>
<comment type="caution">
    <text evidence="2">The sequence shown here is derived from an EMBL/GenBank/DDBJ whole genome shotgun (WGS) entry which is preliminary data.</text>
</comment>
<organism evidence="2 3">
    <name type="scientific">Solanum tuberosum</name>
    <name type="common">Potato</name>
    <dbReference type="NCBI Taxonomy" id="4113"/>
    <lineage>
        <taxon>Eukaryota</taxon>
        <taxon>Viridiplantae</taxon>
        <taxon>Streptophyta</taxon>
        <taxon>Embryophyta</taxon>
        <taxon>Tracheophyta</taxon>
        <taxon>Spermatophyta</taxon>
        <taxon>Magnoliopsida</taxon>
        <taxon>eudicotyledons</taxon>
        <taxon>Gunneridae</taxon>
        <taxon>Pentapetalae</taxon>
        <taxon>asterids</taxon>
        <taxon>lamiids</taxon>
        <taxon>Solanales</taxon>
        <taxon>Solanaceae</taxon>
        <taxon>Solanoideae</taxon>
        <taxon>Solaneae</taxon>
        <taxon>Solanum</taxon>
    </lineage>
</organism>
<dbReference type="EMBL" id="JAIVGD010000026">
    <property type="protein sequence ID" value="KAH0740630.1"/>
    <property type="molecule type" value="Genomic_DNA"/>
</dbReference>